<dbReference type="InterPro" id="IPR025447">
    <property type="entry name" value="DUF4192"/>
</dbReference>
<keyword evidence="2" id="KW-1185">Reference proteome</keyword>
<protein>
    <submittedName>
        <fullName evidence="1">Uncharacterized protein DUF4192</fullName>
    </submittedName>
</protein>
<dbReference type="Pfam" id="PF13830">
    <property type="entry name" value="DUF4192"/>
    <property type="match status" value="1"/>
</dbReference>
<organism evidence="1 2">
    <name type="scientific">Nocardia neocaledoniensis</name>
    <dbReference type="NCBI Taxonomy" id="236511"/>
    <lineage>
        <taxon>Bacteria</taxon>
        <taxon>Bacillati</taxon>
        <taxon>Actinomycetota</taxon>
        <taxon>Actinomycetes</taxon>
        <taxon>Mycobacteriales</taxon>
        <taxon>Nocardiaceae</taxon>
        <taxon>Nocardia</taxon>
    </lineage>
</organism>
<comment type="caution">
    <text evidence="1">The sequence shown here is derived from an EMBL/GenBank/DDBJ whole genome shotgun (WGS) entry which is preliminary data.</text>
</comment>
<gene>
    <name evidence="1" type="ORF">DFR69_101481</name>
</gene>
<evidence type="ECO:0000313" key="2">
    <source>
        <dbReference type="Proteomes" id="UP000246410"/>
    </source>
</evidence>
<dbReference type="Proteomes" id="UP000246410">
    <property type="component" value="Unassembled WGS sequence"/>
</dbReference>
<accession>A0A317P1A4</accession>
<sequence length="388" mass="41359">MTPSTNSPRRTHRTGLFPRALACAESTPAYPAERPRRPLRVDDPGELIAALPAMLGFVPERSLVVAVLHEPGRTGAAAIEAIVRFDLDGVGDPRRVEQFTACVGSICVRERANTVLAMFIDERVEARAVQALRAASLLEAFGDAGIAVRGAWTVPGIVAGARFHSLFDRTAGGVVGDPAASPVALSHVLDGRQIRRSRGELTALVGPDPALCARVNTWLRPAVTRYRRGLAAAERAGRGPVFQRRALEWVLWQIADTESGVPRADRELARLAATLRDRPIRDAMYGLALGDHAEAAEQLWVQLVRATQGSDRAEAAALLGFSAYVRGDGPFAGIALAAGIDADADHAMAVLLETSLQSGLRPERLHTLALCGRQVAADLGVDLGPIDL</sequence>
<proteinExistence type="predicted"/>
<dbReference type="RefSeq" id="WP_110035713.1">
    <property type="nucleotide sequence ID" value="NZ_QGTL01000001.1"/>
</dbReference>
<dbReference type="AlphaFoldDB" id="A0A317P1A4"/>
<reference evidence="1 2" key="1">
    <citation type="submission" date="2018-05" db="EMBL/GenBank/DDBJ databases">
        <title>Genomic Encyclopedia of Type Strains, Phase IV (KMG-IV): sequencing the most valuable type-strain genomes for metagenomic binning, comparative biology and taxonomic classification.</title>
        <authorList>
            <person name="Goeker M."/>
        </authorList>
    </citation>
    <scope>NUCLEOTIDE SEQUENCE [LARGE SCALE GENOMIC DNA]</scope>
    <source>
        <strain evidence="1 2">DSM 44717</strain>
    </source>
</reference>
<name>A0A317P1A4_9NOCA</name>
<dbReference type="EMBL" id="QGTL01000001">
    <property type="protein sequence ID" value="PWV81141.1"/>
    <property type="molecule type" value="Genomic_DNA"/>
</dbReference>
<evidence type="ECO:0000313" key="1">
    <source>
        <dbReference type="EMBL" id="PWV81141.1"/>
    </source>
</evidence>